<dbReference type="AlphaFoldDB" id="A0A139H0J5"/>
<name>A0A139H0J5_9PEZI</name>
<feature type="signal peptide" evidence="7">
    <location>
        <begin position="1"/>
        <end position="21"/>
    </location>
</feature>
<dbReference type="InterPro" id="IPR023296">
    <property type="entry name" value="Glyco_hydro_beta-prop_sf"/>
</dbReference>
<evidence type="ECO:0000256" key="4">
    <source>
        <dbReference type="PIRSR" id="PIRSR606710-1"/>
    </source>
</evidence>
<dbReference type="Proteomes" id="UP000070133">
    <property type="component" value="Unassembled WGS sequence"/>
</dbReference>
<evidence type="ECO:0000256" key="6">
    <source>
        <dbReference type="RuleBase" id="RU361187"/>
    </source>
</evidence>
<keyword evidence="2 6" id="KW-0378">Hydrolase</keyword>
<dbReference type="Pfam" id="PF04616">
    <property type="entry name" value="Glyco_hydro_43"/>
    <property type="match status" value="1"/>
</dbReference>
<evidence type="ECO:0000256" key="2">
    <source>
        <dbReference type="ARBA" id="ARBA00022801"/>
    </source>
</evidence>
<feature type="chain" id="PRO_5007806298" description="Glycoside hydrolase family 43 protein" evidence="7">
    <location>
        <begin position="22"/>
        <end position="334"/>
    </location>
</feature>
<keyword evidence="3 6" id="KW-0326">Glycosidase</keyword>
<dbReference type="STRING" id="321146.A0A139H0J5"/>
<sequence>MVMTWIRVGLTAWLLGGLALCAPLERREDLRPVISTDFPDPSIIKVGDTWYAFATQSTHDFKNIKVQLATSKDFNSWTLTGKDALGKMGSWVRANDPAVWAPSVSRRPDGKFLLYYSAVTKTAGNGRFHCVGTAVADNVEGPYNSNTDEPFACPTDQGGALDASYFRDGDKHYALYKVDGNALGNGGSCGNGVPPIKKTPIMIQQVQADGFTKIGGPVELISNGPSDGPLVEAPYMIKNNDGMYVLFFSSNCWTTDLYDVAYATSRSPLGPFDKQNAPLYVTGTQGMIGPGGASVAEDGVHFALHGYEDRSRIGGRRSLYVTRINVEGRKVLLA</sequence>
<evidence type="ECO:0008006" key="10">
    <source>
        <dbReference type="Google" id="ProtNLM"/>
    </source>
</evidence>
<reference evidence="8 9" key="1">
    <citation type="submission" date="2015-07" db="EMBL/GenBank/DDBJ databases">
        <title>Comparative genomics of the Sigatoka disease complex on banana suggests a link between parallel evolutionary changes in Pseudocercospora fijiensis and Pseudocercospora eumusae and increased virulence on the banana host.</title>
        <authorList>
            <person name="Chang T.-C."/>
            <person name="Salvucci A."/>
            <person name="Crous P.W."/>
            <person name="Stergiopoulos I."/>
        </authorList>
    </citation>
    <scope>NUCLEOTIDE SEQUENCE [LARGE SCALE GENOMIC DNA]</scope>
    <source>
        <strain evidence="8 9">CBS 114824</strain>
    </source>
</reference>
<comment type="caution">
    <text evidence="8">The sequence shown here is derived from an EMBL/GenBank/DDBJ whole genome shotgun (WGS) entry which is preliminary data.</text>
</comment>
<dbReference type="InterPro" id="IPR051795">
    <property type="entry name" value="Glycosyl_Hydrlase_43"/>
</dbReference>
<dbReference type="PANTHER" id="PTHR42812:SF5">
    <property type="entry name" value="ENDO-ARABINASE"/>
    <property type="match status" value="1"/>
</dbReference>
<dbReference type="EMBL" id="LFZN01000192">
    <property type="protein sequence ID" value="KXS95931.1"/>
    <property type="molecule type" value="Genomic_DNA"/>
</dbReference>
<proteinExistence type="inferred from homology"/>
<evidence type="ECO:0000256" key="1">
    <source>
        <dbReference type="ARBA" id="ARBA00009865"/>
    </source>
</evidence>
<dbReference type="GO" id="GO:0005975">
    <property type="term" value="P:carbohydrate metabolic process"/>
    <property type="evidence" value="ECO:0007669"/>
    <property type="project" value="InterPro"/>
</dbReference>
<evidence type="ECO:0000256" key="3">
    <source>
        <dbReference type="ARBA" id="ARBA00023295"/>
    </source>
</evidence>
<dbReference type="Gene3D" id="2.115.10.20">
    <property type="entry name" value="Glycosyl hydrolase domain, family 43"/>
    <property type="match status" value="1"/>
</dbReference>
<evidence type="ECO:0000313" key="9">
    <source>
        <dbReference type="Proteomes" id="UP000070133"/>
    </source>
</evidence>
<evidence type="ECO:0000256" key="7">
    <source>
        <dbReference type="SAM" id="SignalP"/>
    </source>
</evidence>
<comment type="similarity">
    <text evidence="1 6">Belongs to the glycosyl hydrolase 43 family.</text>
</comment>
<keyword evidence="9" id="KW-1185">Reference proteome</keyword>
<feature type="site" description="Important for catalytic activity, responsible for pKa modulation of the active site Glu and correct orientation of both the proton donor and substrate" evidence="5">
    <location>
        <position position="162"/>
    </location>
</feature>
<dbReference type="SUPFAM" id="SSF75005">
    <property type="entry name" value="Arabinanase/levansucrase/invertase"/>
    <property type="match status" value="1"/>
</dbReference>
<dbReference type="InterPro" id="IPR006710">
    <property type="entry name" value="Glyco_hydro_43"/>
</dbReference>
<gene>
    <name evidence="8" type="ORF">AC578_7991</name>
</gene>
<feature type="active site" description="Proton acceptor" evidence="4">
    <location>
        <position position="40"/>
    </location>
</feature>
<dbReference type="GO" id="GO:0004553">
    <property type="term" value="F:hydrolase activity, hydrolyzing O-glycosyl compounds"/>
    <property type="evidence" value="ECO:0007669"/>
    <property type="project" value="InterPro"/>
</dbReference>
<keyword evidence="7" id="KW-0732">Signal</keyword>
<accession>A0A139H0J5</accession>
<dbReference type="CDD" id="cd08999">
    <property type="entry name" value="GH43_ABN-like"/>
    <property type="match status" value="1"/>
</dbReference>
<organism evidence="8 9">
    <name type="scientific">Pseudocercospora eumusae</name>
    <dbReference type="NCBI Taxonomy" id="321146"/>
    <lineage>
        <taxon>Eukaryota</taxon>
        <taxon>Fungi</taxon>
        <taxon>Dikarya</taxon>
        <taxon>Ascomycota</taxon>
        <taxon>Pezizomycotina</taxon>
        <taxon>Dothideomycetes</taxon>
        <taxon>Dothideomycetidae</taxon>
        <taxon>Mycosphaerellales</taxon>
        <taxon>Mycosphaerellaceae</taxon>
        <taxon>Pseudocercospora</taxon>
    </lineage>
</organism>
<evidence type="ECO:0000256" key="5">
    <source>
        <dbReference type="PIRSR" id="PIRSR606710-2"/>
    </source>
</evidence>
<evidence type="ECO:0000313" key="8">
    <source>
        <dbReference type="EMBL" id="KXS95931.1"/>
    </source>
</evidence>
<dbReference type="OrthoDB" id="3879658at2759"/>
<dbReference type="PANTHER" id="PTHR42812">
    <property type="entry name" value="BETA-XYLOSIDASE"/>
    <property type="match status" value="1"/>
</dbReference>
<feature type="active site" description="Proton donor" evidence="4">
    <location>
        <position position="232"/>
    </location>
</feature>
<protein>
    <recommendedName>
        <fullName evidence="10">Glycoside hydrolase family 43 protein</fullName>
    </recommendedName>
</protein>